<dbReference type="EMBL" id="JH651384">
    <property type="protein sequence ID" value="EIJ34498.1"/>
    <property type="molecule type" value="Genomic_DNA"/>
</dbReference>
<feature type="domain" description="SGNH" evidence="2">
    <location>
        <begin position="65"/>
        <end position="272"/>
    </location>
</feature>
<dbReference type="Proteomes" id="UP000005317">
    <property type="component" value="Unassembled WGS sequence"/>
</dbReference>
<evidence type="ECO:0000259" key="2">
    <source>
        <dbReference type="Pfam" id="PF19040"/>
    </source>
</evidence>
<feature type="chain" id="PRO_5024813037" description="SGNH domain-containing protein" evidence="1">
    <location>
        <begin position="27"/>
        <end position="281"/>
    </location>
</feature>
<evidence type="ECO:0000256" key="1">
    <source>
        <dbReference type="SAM" id="SignalP"/>
    </source>
</evidence>
<keyword evidence="4" id="KW-1185">Reference proteome</keyword>
<keyword evidence="1" id="KW-0732">Signal</keyword>
<dbReference type="Pfam" id="PF19040">
    <property type="entry name" value="SGNH"/>
    <property type="match status" value="1"/>
</dbReference>
<accession>A0A656HC96</accession>
<dbReference type="AlphaFoldDB" id="A0A656HC96"/>
<evidence type="ECO:0000313" key="4">
    <source>
        <dbReference type="Proteomes" id="UP000005317"/>
    </source>
</evidence>
<evidence type="ECO:0000313" key="3">
    <source>
        <dbReference type="EMBL" id="EIJ34498.1"/>
    </source>
</evidence>
<feature type="signal peptide" evidence="1">
    <location>
        <begin position="1"/>
        <end position="26"/>
    </location>
</feature>
<name>A0A656HC96_THINJ</name>
<gene>
    <name evidence="3" type="ORF">Thini_1922</name>
</gene>
<protein>
    <recommendedName>
        <fullName evidence="2">SGNH domain-containing protein</fullName>
    </recommendedName>
</protein>
<organism evidence="3 4">
    <name type="scientific">Thiothrix nivea (strain ATCC 35100 / DSM 5205 / JP2)</name>
    <dbReference type="NCBI Taxonomy" id="870187"/>
    <lineage>
        <taxon>Bacteria</taxon>
        <taxon>Pseudomonadati</taxon>
        <taxon>Pseudomonadota</taxon>
        <taxon>Gammaproteobacteria</taxon>
        <taxon>Thiotrichales</taxon>
        <taxon>Thiotrichaceae</taxon>
        <taxon>Thiothrix</taxon>
    </lineage>
</organism>
<proteinExistence type="predicted"/>
<sequence precursor="true">MLISLPRGWRYPRAMLPIILSAAAFASSSQSLADSSVRNALMQAADRETSSQYVRKRFLELLKKPFQPDGGKKVLILGDSHAQDFTNMVFEGGHWQDGYQIRTRDIPTRCQPALGENATKFSARQDQEFCEKADSLEEAKPQIAEADIIVLVANWKEWSARELPTTISHLNLTSQQKLFVVGRKSFGKISVNNYLRMTEEELRALRNKPDSDQEKINGILKSSLDANAFVDVQPLVCEAPASCLVFTDDLKLISYDGGHLTQDGARYIGDLLFQRTSLSRY</sequence>
<dbReference type="InterPro" id="IPR043968">
    <property type="entry name" value="SGNH"/>
</dbReference>
<reference evidence="4" key="1">
    <citation type="journal article" date="2011" name="Stand. Genomic Sci.">
        <title>Genome sequence of the filamentous, gliding Thiothrix nivea neotype strain (JP2(T)).</title>
        <authorList>
            <person name="Lapidus A."/>
            <person name="Nolan M."/>
            <person name="Lucas S."/>
            <person name="Glavina Del Rio T."/>
            <person name="Tice H."/>
            <person name="Cheng J.F."/>
            <person name="Tapia R."/>
            <person name="Han C."/>
            <person name="Goodwin L."/>
            <person name="Pitluck S."/>
            <person name="Liolios K."/>
            <person name="Pagani I."/>
            <person name="Ivanova N."/>
            <person name="Huntemann M."/>
            <person name="Mavromatis K."/>
            <person name="Mikhailova N."/>
            <person name="Pati A."/>
            <person name="Chen A."/>
            <person name="Palaniappan K."/>
            <person name="Land M."/>
            <person name="Brambilla E.M."/>
            <person name="Rohde M."/>
            <person name="Abt B."/>
            <person name="Verbarg S."/>
            <person name="Goker M."/>
            <person name="Bristow J."/>
            <person name="Eisen J.A."/>
            <person name="Markowitz V."/>
            <person name="Hugenholtz P."/>
            <person name="Kyrpides N.C."/>
            <person name="Klenk H.P."/>
            <person name="Woyke T."/>
        </authorList>
    </citation>
    <scope>NUCLEOTIDE SEQUENCE [LARGE SCALE GENOMIC DNA]</scope>
    <source>
        <strain evidence="4">ATCC 35100 / DSM 5205 / JP2</strain>
    </source>
</reference>